<dbReference type="AlphaFoldDB" id="A0AA35QRZ8"/>
<evidence type="ECO:0000256" key="2">
    <source>
        <dbReference type="ARBA" id="ARBA00006227"/>
    </source>
</evidence>
<proteinExistence type="inferred from homology"/>
<evidence type="ECO:0000256" key="1">
    <source>
        <dbReference type="ARBA" id="ARBA00005251"/>
    </source>
</evidence>
<dbReference type="Pfam" id="PF01416">
    <property type="entry name" value="PseudoU_synth_1"/>
    <property type="match status" value="2"/>
</dbReference>
<dbReference type="EC" id="5.4.99.12" evidence="8"/>
<dbReference type="InterPro" id="IPR020097">
    <property type="entry name" value="PsdUridine_synth_TruA_a/b_dom"/>
</dbReference>
<dbReference type="InterPro" id="IPR020094">
    <property type="entry name" value="TruA/RsuA/RluB/E/F_N"/>
</dbReference>
<dbReference type="Gene3D" id="3.30.70.660">
    <property type="entry name" value="Pseudouridine synthase I, catalytic domain, C-terminal subdomain"/>
    <property type="match status" value="1"/>
</dbReference>
<dbReference type="InterPro" id="IPR001406">
    <property type="entry name" value="PsdUridine_synth_TruA"/>
</dbReference>
<comment type="similarity">
    <text evidence="2">Belongs to the universal ribosomal protein uL13 family.</text>
</comment>
<feature type="domain" description="Pseudouridine synthase I TruA alpha/beta" evidence="11">
    <location>
        <begin position="7"/>
        <end position="98"/>
    </location>
</feature>
<dbReference type="SUPFAM" id="SSF54211">
    <property type="entry name" value="Ribosomal protein S5 domain 2-like"/>
    <property type="match status" value="1"/>
</dbReference>
<evidence type="ECO:0000256" key="8">
    <source>
        <dbReference type="RuleBase" id="RU003792"/>
    </source>
</evidence>
<dbReference type="GO" id="GO:0006412">
    <property type="term" value="P:translation"/>
    <property type="evidence" value="ECO:0007669"/>
    <property type="project" value="InterPro"/>
</dbReference>
<comment type="catalytic activity">
    <reaction evidence="8">
        <text>uridine(38/39/40) in tRNA = pseudouridine(38/39/40) in tRNA</text>
        <dbReference type="Rhea" id="RHEA:22376"/>
        <dbReference type="Rhea" id="RHEA-COMP:10085"/>
        <dbReference type="Rhea" id="RHEA-COMP:10087"/>
        <dbReference type="ChEBI" id="CHEBI:65314"/>
        <dbReference type="ChEBI" id="CHEBI:65315"/>
        <dbReference type="EC" id="5.4.99.12"/>
    </reaction>
</comment>
<dbReference type="GO" id="GO:1990904">
    <property type="term" value="C:ribonucleoprotein complex"/>
    <property type="evidence" value="ECO:0007669"/>
    <property type="project" value="UniProtKB-KW"/>
</dbReference>
<dbReference type="GO" id="GO:0005840">
    <property type="term" value="C:ribosome"/>
    <property type="evidence" value="ECO:0007669"/>
    <property type="project" value="UniProtKB-KW"/>
</dbReference>
<dbReference type="PANTHER" id="PTHR11142:SF0">
    <property type="entry name" value="TRNA PSEUDOURIDINE SYNTHASE-LIKE 1"/>
    <property type="match status" value="1"/>
</dbReference>
<sequence>MRLALTIEYEGTHYHGFQYQVNAPSIQGELEQAIERLTGERVRVKGAGRTDAGVHAEAQVVVFDTSSDHSTETFVNALNHYLPQDIAVKQAHIVKPDFDPRRNALKRTYRYSILNCETPSPLTRRFSYHIRNTLDLSRMQEAAGLFIGEHDFRRFAAPLPAGKTNSVRAIHSASVQQSGEAIAIWVTGNAFLQHQTKTAELKPEWHVVDAADKTLGRISSQIAVLLQGKHKPIYVPHLNTGDYVIVLNADKIRVTGNKMEQKMYYRHSGYHGGLTERTLAEMLDKTPTRVITQAVKGMLPKNALGRHMLARMKQQYYYATGRRKSAIAQVRLYMESGPVVVNGRPIEEAFPWDNWRREIMEPFRITHSGGQFRVVAKITGGGITGQAGALRHGISRALIEADPSLRTPLKRAGMLTRDSRVKERRKYGLKRHAKRNSTPSGRGSQASAFSPSTVSGLTHCIF</sequence>
<evidence type="ECO:0000256" key="9">
    <source>
        <dbReference type="RuleBase" id="RU003815"/>
    </source>
</evidence>
<evidence type="ECO:0000256" key="6">
    <source>
        <dbReference type="ARBA" id="ARBA00023235"/>
    </source>
</evidence>
<dbReference type="InterPro" id="IPR036899">
    <property type="entry name" value="Ribosomal_uL13_sf"/>
</dbReference>
<dbReference type="SUPFAM" id="SSF55120">
    <property type="entry name" value="Pseudouridine synthase"/>
    <property type="match status" value="1"/>
</dbReference>
<dbReference type="CDD" id="cd02570">
    <property type="entry name" value="PseudoU_synth_EcTruA"/>
    <property type="match status" value="1"/>
</dbReference>
<dbReference type="Proteomes" id="UP001174909">
    <property type="component" value="Unassembled WGS sequence"/>
</dbReference>
<dbReference type="EMBL" id="CASHTH010000036">
    <property type="protein sequence ID" value="CAI7989718.1"/>
    <property type="molecule type" value="Genomic_DNA"/>
</dbReference>
<keyword evidence="4 8" id="KW-0819">tRNA processing</keyword>
<dbReference type="GO" id="GO:0003735">
    <property type="term" value="F:structural constituent of ribosome"/>
    <property type="evidence" value="ECO:0007669"/>
    <property type="project" value="InterPro"/>
</dbReference>
<comment type="similarity">
    <text evidence="3 8">Belongs to the tRNA pseudouridine synthase TruA family.</text>
</comment>
<comment type="similarity">
    <text evidence="1 9">Belongs to the universal ribosomal protein uS9 family.</text>
</comment>
<evidence type="ECO:0000313" key="12">
    <source>
        <dbReference type="EMBL" id="CAI7989718.1"/>
    </source>
</evidence>
<organism evidence="12 13">
    <name type="scientific">Geodia barretti</name>
    <name type="common">Barrett's horny sponge</name>
    <dbReference type="NCBI Taxonomy" id="519541"/>
    <lineage>
        <taxon>Eukaryota</taxon>
        <taxon>Metazoa</taxon>
        <taxon>Porifera</taxon>
        <taxon>Demospongiae</taxon>
        <taxon>Heteroscleromorpha</taxon>
        <taxon>Tetractinellida</taxon>
        <taxon>Astrophorina</taxon>
        <taxon>Geodiidae</taxon>
        <taxon>Geodia</taxon>
    </lineage>
</organism>
<dbReference type="CDD" id="cd00392">
    <property type="entry name" value="Ribosomal_L13"/>
    <property type="match status" value="1"/>
</dbReference>
<dbReference type="Pfam" id="PF00572">
    <property type="entry name" value="Ribosomal_L13"/>
    <property type="match status" value="1"/>
</dbReference>
<dbReference type="NCBIfam" id="TIGR00071">
    <property type="entry name" value="hisT_truA"/>
    <property type="match status" value="1"/>
</dbReference>
<dbReference type="Gene3D" id="3.90.1180.10">
    <property type="entry name" value="Ribosomal protein L13"/>
    <property type="match status" value="1"/>
</dbReference>
<keyword evidence="13" id="KW-1185">Reference proteome</keyword>
<name>A0AA35QRZ8_GEOBA</name>
<dbReference type="Pfam" id="PF00380">
    <property type="entry name" value="Ribosomal_S9"/>
    <property type="match status" value="1"/>
</dbReference>
<dbReference type="SUPFAM" id="SSF52161">
    <property type="entry name" value="Ribosomal protein L13"/>
    <property type="match status" value="1"/>
</dbReference>
<evidence type="ECO:0000256" key="7">
    <source>
        <dbReference type="ARBA" id="ARBA00023274"/>
    </source>
</evidence>
<dbReference type="HAMAP" id="MF_01366">
    <property type="entry name" value="Ribosomal_uL13"/>
    <property type="match status" value="1"/>
</dbReference>
<dbReference type="GO" id="GO:0005737">
    <property type="term" value="C:cytoplasm"/>
    <property type="evidence" value="ECO:0007669"/>
    <property type="project" value="UniProtKB-ARBA"/>
</dbReference>
<dbReference type="InterPro" id="IPR020103">
    <property type="entry name" value="PsdUridine_synth_cat_dom_sf"/>
</dbReference>
<dbReference type="GO" id="GO:0160147">
    <property type="term" value="F:tRNA pseudouridine(38-40) synthase activity"/>
    <property type="evidence" value="ECO:0007669"/>
    <property type="project" value="UniProtKB-EC"/>
</dbReference>
<feature type="compositionally biased region" description="Basic residues" evidence="10">
    <location>
        <begin position="422"/>
        <end position="435"/>
    </location>
</feature>
<dbReference type="InterPro" id="IPR020095">
    <property type="entry name" value="PsdUridine_synth_TruA_C"/>
</dbReference>
<dbReference type="PROSITE" id="PS00360">
    <property type="entry name" value="RIBOSOMAL_S9"/>
    <property type="match status" value="1"/>
</dbReference>
<dbReference type="InterPro" id="IPR020568">
    <property type="entry name" value="Ribosomal_Su5_D2-typ_SF"/>
</dbReference>
<dbReference type="NCBIfam" id="TIGR01066">
    <property type="entry name" value="rplM_bact"/>
    <property type="match status" value="1"/>
</dbReference>
<feature type="compositionally biased region" description="Polar residues" evidence="10">
    <location>
        <begin position="436"/>
        <end position="455"/>
    </location>
</feature>
<dbReference type="NCBIfam" id="NF001099">
    <property type="entry name" value="PRK00132.1"/>
    <property type="match status" value="1"/>
</dbReference>
<evidence type="ECO:0000256" key="5">
    <source>
        <dbReference type="ARBA" id="ARBA00022980"/>
    </source>
</evidence>
<evidence type="ECO:0000259" key="11">
    <source>
        <dbReference type="Pfam" id="PF01416"/>
    </source>
</evidence>
<dbReference type="InterPro" id="IPR005822">
    <property type="entry name" value="Ribosomal_uL13"/>
</dbReference>
<accession>A0AA35QRZ8</accession>
<feature type="domain" description="Pseudouridine synthase I TruA alpha/beta" evidence="11">
    <location>
        <begin position="142"/>
        <end position="195"/>
    </location>
</feature>
<dbReference type="GO" id="GO:0003723">
    <property type="term" value="F:RNA binding"/>
    <property type="evidence" value="ECO:0007669"/>
    <property type="project" value="InterPro"/>
</dbReference>
<dbReference type="HAMAP" id="MF_00171">
    <property type="entry name" value="TruA"/>
    <property type="match status" value="1"/>
</dbReference>
<dbReference type="GO" id="GO:0031119">
    <property type="term" value="P:tRNA pseudouridine synthesis"/>
    <property type="evidence" value="ECO:0007669"/>
    <property type="project" value="TreeGrafter"/>
</dbReference>
<dbReference type="PANTHER" id="PTHR11142">
    <property type="entry name" value="PSEUDOURIDYLATE SYNTHASE"/>
    <property type="match status" value="1"/>
</dbReference>
<evidence type="ECO:0000256" key="10">
    <source>
        <dbReference type="SAM" id="MobiDB-lite"/>
    </source>
</evidence>
<feature type="region of interest" description="Disordered" evidence="10">
    <location>
        <begin position="413"/>
        <end position="455"/>
    </location>
</feature>
<dbReference type="Gene3D" id="3.30.230.10">
    <property type="match status" value="1"/>
</dbReference>
<comment type="caution">
    <text evidence="12">The sequence shown here is derived from an EMBL/GenBank/DDBJ whole genome shotgun (WGS) entry which is preliminary data.</text>
</comment>
<dbReference type="InterPro" id="IPR020574">
    <property type="entry name" value="Ribosomal_uS9_CS"/>
</dbReference>
<reference evidence="12" key="1">
    <citation type="submission" date="2023-03" db="EMBL/GenBank/DDBJ databases">
        <authorList>
            <person name="Steffen K."/>
            <person name="Cardenas P."/>
        </authorList>
    </citation>
    <scope>NUCLEOTIDE SEQUENCE</scope>
</reference>
<evidence type="ECO:0000256" key="3">
    <source>
        <dbReference type="ARBA" id="ARBA00009375"/>
    </source>
</evidence>
<dbReference type="InterPro" id="IPR005823">
    <property type="entry name" value="Ribosomal_uL13_bac-type"/>
</dbReference>
<dbReference type="Gene3D" id="3.30.70.580">
    <property type="entry name" value="Pseudouridine synthase I, catalytic domain, N-terminal subdomain"/>
    <property type="match status" value="1"/>
</dbReference>
<dbReference type="InterPro" id="IPR000754">
    <property type="entry name" value="Ribosomal_uS9"/>
</dbReference>
<dbReference type="InterPro" id="IPR023035">
    <property type="entry name" value="Ribosomal_uS9_bac/plastid"/>
</dbReference>
<keyword evidence="6 8" id="KW-0413">Isomerase</keyword>
<evidence type="ECO:0000313" key="13">
    <source>
        <dbReference type="Proteomes" id="UP001174909"/>
    </source>
</evidence>
<keyword evidence="5 9" id="KW-0689">Ribosomal protein</keyword>
<dbReference type="InterPro" id="IPR014721">
    <property type="entry name" value="Ribsml_uS5_D2-typ_fold_subgr"/>
</dbReference>
<gene>
    <name evidence="12" type="ORF">GBAR_LOCUS301</name>
</gene>
<evidence type="ECO:0000256" key="4">
    <source>
        <dbReference type="ARBA" id="ARBA00022694"/>
    </source>
</evidence>
<dbReference type="FunFam" id="3.30.70.580:FF:000001">
    <property type="entry name" value="tRNA pseudouridine synthase A"/>
    <property type="match status" value="1"/>
</dbReference>
<protein>
    <recommendedName>
        <fullName evidence="8">tRNA pseudouridine synthase</fullName>
        <ecNumber evidence="8">5.4.99.12</ecNumber>
    </recommendedName>
</protein>
<keyword evidence="7 9" id="KW-0687">Ribonucleoprotein</keyword>